<keyword evidence="5" id="KW-0808">Transferase</keyword>
<keyword evidence="1" id="KW-0547">Nucleotide-binding</keyword>
<accession>A0A1X2HNY4</accession>
<dbReference type="InterPro" id="IPR011009">
    <property type="entry name" value="Kinase-like_dom_sf"/>
</dbReference>
<gene>
    <name evidence="5" type="ORF">BCR43DRAFT_165142</name>
</gene>
<keyword evidence="6" id="KW-1185">Reference proteome</keyword>
<evidence type="ECO:0000313" key="5">
    <source>
        <dbReference type="EMBL" id="ORZ01061.1"/>
    </source>
</evidence>
<comment type="caution">
    <text evidence="5">The sequence shown here is derived from an EMBL/GenBank/DDBJ whole genome shotgun (WGS) entry which is preliminary data.</text>
</comment>
<dbReference type="OrthoDB" id="410920at2759"/>
<evidence type="ECO:0000256" key="1">
    <source>
        <dbReference type="ARBA" id="ARBA00022741"/>
    </source>
</evidence>
<dbReference type="PANTHER" id="PTHR24346">
    <property type="entry name" value="MAP/MICROTUBULE AFFINITY-REGULATING KINASE"/>
    <property type="match status" value="1"/>
</dbReference>
<evidence type="ECO:0000313" key="6">
    <source>
        <dbReference type="Proteomes" id="UP000242180"/>
    </source>
</evidence>
<dbReference type="OMA" id="SWASSIH"/>
<dbReference type="GO" id="GO:0005737">
    <property type="term" value="C:cytoplasm"/>
    <property type="evidence" value="ECO:0007669"/>
    <property type="project" value="TreeGrafter"/>
</dbReference>
<dbReference type="SUPFAM" id="SSF56112">
    <property type="entry name" value="Protein kinase-like (PK-like)"/>
    <property type="match status" value="1"/>
</dbReference>
<dbReference type="Gene3D" id="1.10.510.10">
    <property type="entry name" value="Transferase(Phosphotransferase) domain 1"/>
    <property type="match status" value="1"/>
</dbReference>
<feature type="region of interest" description="Disordered" evidence="3">
    <location>
        <begin position="214"/>
        <end position="274"/>
    </location>
</feature>
<feature type="region of interest" description="Disordered" evidence="3">
    <location>
        <begin position="1"/>
        <end position="28"/>
    </location>
</feature>
<dbReference type="PROSITE" id="PS50011">
    <property type="entry name" value="PROTEIN_KINASE_DOM"/>
    <property type="match status" value="1"/>
</dbReference>
<keyword evidence="2" id="KW-0067">ATP-binding</keyword>
<dbReference type="GO" id="GO:0004674">
    <property type="term" value="F:protein serine/threonine kinase activity"/>
    <property type="evidence" value="ECO:0007669"/>
    <property type="project" value="TreeGrafter"/>
</dbReference>
<name>A0A1X2HNY4_SYNRA</name>
<dbReference type="Pfam" id="PF00069">
    <property type="entry name" value="Pkinase"/>
    <property type="match status" value="1"/>
</dbReference>
<dbReference type="EMBL" id="MCGN01000002">
    <property type="protein sequence ID" value="ORZ01061.1"/>
    <property type="molecule type" value="Genomic_DNA"/>
</dbReference>
<evidence type="ECO:0000256" key="3">
    <source>
        <dbReference type="SAM" id="MobiDB-lite"/>
    </source>
</evidence>
<dbReference type="Proteomes" id="UP000242180">
    <property type="component" value="Unassembled WGS sequence"/>
</dbReference>
<reference evidence="5 6" key="1">
    <citation type="submission" date="2016-07" db="EMBL/GenBank/DDBJ databases">
        <title>Pervasive Adenine N6-methylation of Active Genes in Fungi.</title>
        <authorList>
            <consortium name="DOE Joint Genome Institute"/>
            <person name="Mondo S.J."/>
            <person name="Dannebaum R.O."/>
            <person name="Kuo R.C."/>
            <person name="Labutti K."/>
            <person name="Haridas S."/>
            <person name="Kuo A."/>
            <person name="Salamov A."/>
            <person name="Ahrendt S.R."/>
            <person name="Lipzen A."/>
            <person name="Sullivan W."/>
            <person name="Andreopoulos W.B."/>
            <person name="Clum A."/>
            <person name="Lindquist E."/>
            <person name="Daum C."/>
            <person name="Ramamoorthy G.K."/>
            <person name="Gryganskyi A."/>
            <person name="Culley D."/>
            <person name="Magnuson J.K."/>
            <person name="James T.Y."/>
            <person name="O'Malley M.A."/>
            <person name="Stajich J.E."/>
            <person name="Spatafora J.W."/>
            <person name="Visel A."/>
            <person name="Grigoriev I.V."/>
        </authorList>
    </citation>
    <scope>NUCLEOTIDE SEQUENCE [LARGE SCALE GENOMIC DNA]</scope>
    <source>
        <strain evidence="5 6">NRRL 2496</strain>
    </source>
</reference>
<protein>
    <submittedName>
        <fullName evidence="5">Kinase-like domain-containing protein</fullName>
    </submittedName>
</protein>
<dbReference type="GO" id="GO:0005524">
    <property type="term" value="F:ATP binding"/>
    <property type="evidence" value="ECO:0007669"/>
    <property type="project" value="UniProtKB-KW"/>
</dbReference>
<feature type="compositionally biased region" description="Basic residues" evidence="3">
    <location>
        <begin position="262"/>
        <end position="274"/>
    </location>
</feature>
<feature type="domain" description="Protein kinase" evidence="4">
    <location>
        <begin position="1"/>
        <end position="204"/>
    </location>
</feature>
<sequence length="318" mass="35639">MMMEDIKTPRTSSSLRPERTSDDSMGSWASSIHSAADEIQQHYQAHRGDESQCRAKFAQMVQTAYNYHHQCKEDDAGRMELVFDDSNCVCLIRTTTLHGASEYWKFGGDDENLQYLPPEAATHGRHNRKLADIWILGISLYRLLIGKYPFSGAPDHRKLFVKMLHGDFRMPSHLSEDAKDLLRRMLAPDAARASLDLVIFHPWLRSCTIFPPPSPPSSPLPSPAPHLADIKSKSKLTSPEKREPRTTSKTGPPLAKLVLPSKKPRTKSTSKKKRKMLAAVFKRTLLVIAYGPFPPPKQPYRALASLGRVHAASSSAFT</sequence>
<proteinExistence type="predicted"/>
<organism evidence="5 6">
    <name type="scientific">Syncephalastrum racemosum</name>
    <name type="common">Filamentous fungus</name>
    <dbReference type="NCBI Taxonomy" id="13706"/>
    <lineage>
        <taxon>Eukaryota</taxon>
        <taxon>Fungi</taxon>
        <taxon>Fungi incertae sedis</taxon>
        <taxon>Mucoromycota</taxon>
        <taxon>Mucoromycotina</taxon>
        <taxon>Mucoromycetes</taxon>
        <taxon>Mucorales</taxon>
        <taxon>Syncephalastraceae</taxon>
        <taxon>Syncephalastrum</taxon>
    </lineage>
</organism>
<evidence type="ECO:0000256" key="2">
    <source>
        <dbReference type="ARBA" id="ARBA00022840"/>
    </source>
</evidence>
<keyword evidence="5" id="KW-0418">Kinase</keyword>
<dbReference type="STRING" id="13706.A0A1X2HNY4"/>
<feature type="compositionally biased region" description="Pro residues" evidence="3">
    <location>
        <begin position="214"/>
        <end position="224"/>
    </location>
</feature>
<dbReference type="InterPro" id="IPR000719">
    <property type="entry name" value="Prot_kinase_dom"/>
</dbReference>
<dbReference type="AlphaFoldDB" id="A0A1X2HNY4"/>
<dbReference type="PANTHER" id="PTHR24346:SF30">
    <property type="entry name" value="MATERNAL EMBRYONIC LEUCINE ZIPPER KINASE"/>
    <property type="match status" value="1"/>
</dbReference>
<evidence type="ECO:0000259" key="4">
    <source>
        <dbReference type="PROSITE" id="PS50011"/>
    </source>
</evidence>
<feature type="compositionally biased region" description="Basic and acidic residues" evidence="3">
    <location>
        <begin position="228"/>
        <end position="246"/>
    </location>
</feature>
<dbReference type="GO" id="GO:0035556">
    <property type="term" value="P:intracellular signal transduction"/>
    <property type="evidence" value="ECO:0007669"/>
    <property type="project" value="TreeGrafter"/>
</dbReference>
<dbReference type="InParanoid" id="A0A1X2HNY4"/>